<dbReference type="PROSITE" id="PS50294">
    <property type="entry name" value="WD_REPEATS_REGION"/>
    <property type="match status" value="2"/>
</dbReference>
<dbReference type="EMBL" id="QEAO01000080">
    <property type="protein sequence ID" value="TPX30265.1"/>
    <property type="molecule type" value="Genomic_DNA"/>
</dbReference>
<evidence type="ECO:0000313" key="5">
    <source>
        <dbReference type="EMBL" id="TPX30265.1"/>
    </source>
</evidence>
<evidence type="ECO:0000256" key="3">
    <source>
        <dbReference type="PROSITE-ProRule" id="PRU00221"/>
    </source>
</evidence>
<feature type="region of interest" description="Disordered" evidence="4">
    <location>
        <begin position="1"/>
        <end position="207"/>
    </location>
</feature>
<dbReference type="SMART" id="SM00320">
    <property type="entry name" value="WD40"/>
    <property type="match status" value="6"/>
</dbReference>
<reference evidence="5 6" key="1">
    <citation type="journal article" date="2019" name="Sci. Rep.">
        <title>Comparative genomics of chytrid fungi reveal insights into the obligate biotrophic and pathogenic lifestyle of Synchytrium endobioticum.</title>
        <authorList>
            <person name="van de Vossenberg B.T.L.H."/>
            <person name="Warris S."/>
            <person name="Nguyen H.D.T."/>
            <person name="van Gent-Pelzer M.P.E."/>
            <person name="Joly D.L."/>
            <person name="van de Geest H.C."/>
            <person name="Bonants P.J.M."/>
            <person name="Smith D.S."/>
            <person name="Levesque C.A."/>
            <person name="van der Lee T.A.J."/>
        </authorList>
    </citation>
    <scope>NUCLEOTIDE SEQUENCE [LARGE SCALE GENOMIC DNA]</scope>
    <source>
        <strain evidence="5 6">JEL517</strain>
    </source>
</reference>
<feature type="compositionally biased region" description="Low complexity" evidence="4">
    <location>
        <begin position="1118"/>
        <end position="1131"/>
    </location>
</feature>
<feature type="compositionally biased region" description="Low complexity" evidence="4">
    <location>
        <begin position="255"/>
        <end position="273"/>
    </location>
</feature>
<feature type="compositionally biased region" description="Polar residues" evidence="4">
    <location>
        <begin position="456"/>
        <end position="465"/>
    </location>
</feature>
<feature type="repeat" description="WD" evidence="3">
    <location>
        <begin position="668"/>
        <end position="701"/>
    </location>
</feature>
<evidence type="ECO:0000256" key="1">
    <source>
        <dbReference type="ARBA" id="ARBA00022574"/>
    </source>
</evidence>
<feature type="compositionally biased region" description="Low complexity" evidence="4">
    <location>
        <begin position="222"/>
        <end position="232"/>
    </location>
</feature>
<dbReference type="AlphaFoldDB" id="A0A507BY52"/>
<comment type="caution">
    <text evidence="5">The sequence shown here is derived from an EMBL/GenBank/DDBJ whole genome shotgun (WGS) entry which is preliminary data.</text>
</comment>
<feature type="compositionally biased region" description="Low complexity" evidence="4">
    <location>
        <begin position="302"/>
        <end position="327"/>
    </location>
</feature>
<name>A0A507BY52_9FUNG</name>
<feature type="region of interest" description="Disordered" evidence="4">
    <location>
        <begin position="428"/>
        <end position="475"/>
    </location>
</feature>
<dbReference type="Pfam" id="PF00400">
    <property type="entry name" value="WD40"/>
    <property type="match status" value="5"/>
</dbReference>
<feature type="non-terminal residue" evidence="5">
    <location>
        <position position="1131"/>
    </location>
</feature>
<feature type="compositionally biased region" description="Polar residues" evidence="4">
    <location>
        <begin position="179"/>
        <end position="201"/>
    </location>
</feature>
<feature type="compositionally biased region" description="Polar residues" evidence="4">
    <location>
        <begin position="528"/>
        <end position="546"/>
    </location>
</feature>
<accession>A0A507BY52</accession>
<dbReference type="PANTHER" id="PTHR14221:SF0">
    <property type="entry name" value="WD REPEAT-CONTAINING PROTEIN 44"/>
    <property type="match status" value="1"/>
</dbReference>
<evidence type="ECO:0008006" key="7">
    <source>
        <dbReference type="Google" id="ProtNLM"/>
    </source>
</evidence>
<dbReference type="InterPro" id="IPR040324">
    <property type="entry name" value="WDR44/Dgr2"/>
</dbReference>
<dbReference type="PROSITE" id="PS50082">
    <property type="entry name" value="WD_REPEATS_2"/>
    <property type="match status" value="3"/>
</dbReference>
<organism evidence="5 6">
    <name type="scientific">Synchytrium microbalum</name>
    <dbReference type="NCBI Taxonomy" id="1806994"/>
    <lineage>
        <taxon>Eukaryota</taxon>
        <taxon>Fungi</taxon>
        <taxon>Fungi incertae sedis</taxon>
        <taxon>Chytridiomycota</taxon>
        <taxon>Chytridiomycota incertae sedis</taxon>
        <taxon>Chytridiomycetes</taxon>
        <taxon>Synchytriales</taxon>
        <taxon>Synchytriaceae</taxon>
        <taxon>Synchytrium</taxon>
    </lineage>
</organism>
<feature type="compositionally biased region" description="Polar residues" evidence="4">
    <location>
        <begin position="37"/>
        <end position="74"/>
    </location>
</feature>
<dbReference type="SUPFAM" id="SSF50978">
    <property type="entry name" value="WD40 repeat-like"/>
    <property type="match status" value="1"/>
</dbReference>
<feature type="repeat" description="WD" evidence="3">
    <location>
        <begin position="480"/>
        <end position="511"/>
    </location>
</feature>
<dbReference type="RefSeq" id="XP_031021961.1">
    <property type="nucleotide sequence ID" value="XM_031172058.1"/>
</dbReference>
<protein>
    <recommendedName>
        <fullName evidence="7">Anaphase-promoting complex subunit 4 WD40 domain-containing protein</fullName>
    </recommendedName>
</protein>
<evidence type="ECO:0000313" key="6">
    <source>
        <dbReference type="Proteomes" id="UP000319731"/>
    </source>
</evidence>
<feature type="region of interest" description="Disordered" evidence="4">
    <location>
        <begin position="295"/>
        <end position="335"/>
    </location>
</feature>
<evidence type="ECO:0000256" key="4">
    <source>
        <dbReference type="SAM" id="MobiDB-lite"/>
    </source>
</evidence>
<sequence>MDSDDGSDDFQDALSEPDDSEFYSPVAELPPTRPWSEVSTKLNGNNHISNETTPNVADQSTRGPDRNAQTSSYSKKPVNDTHKPATSHNISSSLSQHLQAAPRVTAPLKLESLDHRSSAERLAPYANGSETSNHVESKRQQKRPIRPHNDDSILGGLSIRQATSHGRGAIVDEDGHVRYQSSPKTTSVIKSQADADSSVTNKGMDIRQYDPLSAQVFERVGSKSSMSPPSDGESSDDNMTTPKRGSIPDDASLHSGSSTSNVTSSTTNANSSTLAEGVASRTRNMFGRLKQRASAIFKDPPTSSNTNNVSASHNNNTHNSRSSTATPSTPPLQTEATIVNDHGDDGDAASIASSDVSGLTNMGSTNSFAKAHATGGRYLKVRSNMKKTKELNRLVFVQEMGAPLPGIPMVSVSGANVVSSGDSSFSGIHRGARSAPSTSTAAASVTSREGSFKEPSISNKSSSAHTAAMGGDASDGSAYMNGISGAIWAMRVSEDGRFLAAAGQDCGVRIWCLSGDPKHDVMIPAPTEPNTPSSPLRMKSSNSSVISDDGGAGMRKGSAVRTPVSADVDDLLSPTLRVLHNDSRQESRNSVNRAPSSIRPSGSVTSETWSNAEGGKQPRMEPVLEDLSSPGLPPLLPKRPTPQSMASINSFASTAPPPIFQSRPLRVYRGHASDVLDVCWSKNGFLLSSSMDRTVRLWHVSRSDCLCCFQHTDFVTSIRFHPTDDRYFASGSLDGRIRIWSIPEKKVERWNELPGSGFVTAVAFSHDGKYVAAGTYAGDLHLFEFNGLVYRTQVQVKSTRGRNQGRKITGIEPLPPSRSITTPEDLFLVTSNDSRVRLYNIRDMSLRRKFRGPENRNCQIRAAFSDDATFITCGSEDKCAYIWRTEPPPDAGRQMSGVLSGMLHWQLDREFRAAEAYEKFVASDDIVTCCIFVPSKMRHLIEEYGRRKRTHHNVQGETHPGDSIPVEDSYQDQRSNEAEGLILICADRAGRIRVFENEAFDAPSSYPILWDAIHASSAAAAASLSTSTIAGGKALERTASIPVRPTSRPLYGAPSPRGSVSYLTPASQTMYGAGVSNSSSNVSLSLSARSGDRLHKDDDPVRRASASLPRNALTSPINGTTSSNSSNNVDR</sequence>
<keyword evidence="6" id="KW-1185">Reference proteome</keyword>
<feature type="compositionally biased region" description="Low complexity" evidence="4">
    <location>
        <begin position="433"/>
        <end position="448"/>
    </location>
</feature>
<feature type="compositionally biased region" description="Acidic residues" evidence="4">
    <location>
        <begin position="1"/>
        <end position="21"/>
    </location>
</feature>
<feature type="repeat" description="WD" evidence="3">
    <location>
        <begin position="708"/>
        <end position="742"/>
    </location>
</feature>
<dbReference type="GeneID" id="42007355"/>
<keyword evidence="2" id="KW-0677">Repeat</keyword>
<evidence type="ECO:0000256" key="2">
    <source>
        <dbReference type="ARBA" id="ARBA00022737"/>
    </source>
</evidence>
<dbReference type="InterPro" id="IPR036322">
    <property type="entry name" value="WD40_repeat_dom_sf"/>
</dbReference>
<proteinExistence type="predicted"/>
<feature type="region of interest" description="Disordered" evidence="4">
    <location>
        <begin position="220"/>
        <end position="278"/>
    </location>
</feature>
<keyword evidence="1 3" id="KW-0853">WD repeat</keyword>
<dbReference type="InterPro" id="IPR015943">
    <property type="entry name" value="WD40/YVTN_repeat-like_dom_sf"/>
</dbReference>
<feature type="compositionally biased region" description="Polar residues" evidence="4">
    <location>
        <begin position="84"/>
        <end position="98"/>
    </location>
</feature>
<dbReference type="InterPro" id="IPR001680">
    <property type="entry name" value="WD40_rpt"/>
</dbReference>
<dbReference type="PANTHER" id="PTHR14221">
    <property type="entry name" value="WD REPEAT DOMAIN 44"/>
    <property type="match status" value="1"/>
</dbReference>
<gene>
    <name evidence="5" type="ORF">SmJEL517_g06132</name>
</gene>
<dbReference type="OrthoDB" id="1932312at2759"/>
<feature type="compositionally biased region" description="Basic and acidic residues" evidence="4">
    <location>
        <begin position="1090"/>
        <end position="1102"/>
    </location>
</feature>
<dbReference type="STRING" id="1806994.A0A507BY52"/>
<feature type="region of interest" description="Disordered" evidence="4">
    <location>
        <begin position="1086"/>
        <end position="1131"/>
    </location>
</feature>
<dbReference type="Proteomes" id="UP000319731">
    <property type="component" value="Unassembled WGS sequence"/>
</dbReference>
<feature type="region of interest" description="Disordered" evidence="4">
    <location>
        <begin position="527"/>
        <end position="633"/>
    </location>
</feature>
<dbReference type="Gene3D" id="2.130.10.10">
    <property type="entry name" value="YVTN repeat-like/Quinoprotein amine dehydrogenase"/>
    <property type="match status" value="2"/>
</dbReference>
<feature type="compositionally biased region" description="Polar residues" evidence="4">
    <location>
        <begin position="588"/>
        <end position="611"/>
    </location>
</feature>